<dbReference type="PANTHER" id="PTHR46401">
    <property type="entry name" value="GLYCOSYLTRANSFERASE WBBK-RELATED"/>
    <property type="match status" value="1"/>
</dbReference>
<comment type="caution">
    <text evidence="4">The sequence shown here is derived from an EMBL/GenBank/DDBJ whole genome shotgun (WGS) entry which is preliminary data.</text>
</comment>
<dbReference type="CDD" id="cd03809">
    <property type="entry name" value="GT4_MtfB-like"/>
    <property type="match status" value="1"/>
</dbReference>
<accession>A0AAE3JSK6</accession>
<dbReference type="EMBL" id="JAIRBC010000037">
    <property type="protein sequence ID" value="MCG2462613.1"/>
    <property type="molecule type" value="Genomic_DNA"/>
</dbReference>
<dbReference type="Gene3D" id="3.40.50.2000">
    <property type="entry name" value="Glycogen Phosphorylase B"/>
    <property type="match status" value="2"/>
</dbReference>
<dbReference type="Proteomes" id="UP001200642">
    <property type="component" value="Unassembled WGS sequence"/>
</dbReference>
<evidence type="ECO:0000259" key="3">
    <source>
        <dbReference type="Pfam" id="PF13439"/>
    </source>
</evidence>
<reference evidence="4" key="1">
    <citation type="submission" date="2023-02" db="EMBL/GenBank/DDBJ databases">
        <title>Genome of Flavobacteriaceae gen. nov. sp. strain F89.</title>
        <authorList>
            <person name="Wang Y."/>
        </authorList>
    </citation>
    <scope>NUCLEOTIDE SEQUENCE</scope>
    <source>
        <strain evidence="4">F89</strain>
    </source>
</reference>
<proteinExistence type="predicted"/>
<evidence type="ECO:0000313" key="5">
    <source>
        <dbReference type="Proteomes" id="UP001200642"/>
    </source>
</evidence>
<gene>
    <name evidence="4" type="ORF">K8352_17760</name>
</gene>
<dbReference type="PANTHER" id="PTHR46401:SF2">
    <property type="entry name" value="GLYCOSYLTRANSFERASE WBBK-RELATED"/>
    <property type="match status" value="1"/>
</dbReference>
<dbReference type="SUPFAM" id="SSF53756">
    <property type="entry name" value="UDP-Glycosyltransferase/glycogen phosphorylase"/>
    <property type="match status" value="1"/>
</dbReference>
<evidence type="ECO:0000256" key="1">
    <source>
        <dbReference type="ARBA" id="ARBA00022679"/>
    </source>
</evidence>
<keyword evidence="1" id="KW-0808">Transferase</keyword>
<protein>
    <submittedName>
        <fullName evidence="4">Glycosyltransferase family 4 protein</fullName>
    </submittedName>
</protein>
<sequence length="328" mass="36924">MKVVFFFRKKLPQFHSIEGVFNGVIHELGKVAQAERVEVPYEGAGPRSIIGNLSFTHKHKGGINHITGHVNYLAMVTGRKTVLTVHDIGSAFYGNALHRFLIKTFWFWIPALLVKRITVISEFTRQELYALIPFAKHKIRVVHNPVSPEIKEKAKIFNSSIPLILLIGTKTNKNLERTLEALQGIPCSLLILGQLTEPQLKLLAAYNLEYENKFAIPYSEVLTSYKKCDLLCFASTYEGFGMPIIEAQAVGRPVLTSNLGVMPEVAGKGACFVDPLDVRSIREGVLKIINNETCREELVTKGLENVKRFRVEKIAEDYLAVYKEVLEE</sequence>
<keyword evidence="5" id="KW-1185">Reference proteome</keyword>
<evidence type="ECO:0000259" key="2">
    <source>
        <dbReference type="Pfam" id="PF00534"/>
    </source>
</evidence>
<dbReference type="InterPro" id="IPR028098">
    <property type="entry name" value="Glyco_trans_4-like_N"/>
</dbReference>
<dbReference type="GO" id="GO:0016757">
    <property type="term" value="F:glycosyltransferase activity"/>
    <property type="evidence" value="ECO:0007669"/>
    <property type="project" value="InterPro"/>
</dbReference>
<feature type="domain" description="Glycosyl transferase family 1" evidence="2">
    <location>
        <begin position="162"/>
        <end position="301"/>
    </location>
</feature>
<dbReference type="Pfam" id="PF13439">
    <property type="entry name" value="Glyco_transf_4"/>
    <property type="match status" value="1"/>
</dbReference>
<organism evidence="4 5">
    <name type="scientific">Cerina litoralis</name>
    <dbReference type="NCBI Taxonomy" id="2874477"/>
    <lineage>
        <taxon>Bacteria</taxon>
        <taxon>Pseudomonadati</taxon>
        <taxon>Bacteroidota</taxon>
        <taxon>Flavobacteriia</taxon>
        <taxon>Flavobacteriales</taxon>
        <taxon>Flavobacteriaceae</taxon>
        <taxon>Cerina</taxon>
    </lineage>
</organism>
<evidence type="ECO:0000313" key="4">
    <source>
        <dbReference type="EMBL" id="MCG2462613.1"/>
    </source>
</evidence>
<dbReference type="RefSeq" id="WP_317903748.1">
    <property type="nucleotide sequence ID" value="NZ_JAIRBC010000037.1"/>
</dbReference>
<name>A0AAE3JSK6_9FLAO</name>
<dbReference type="InterPro" id="IPR001296">
    <property type="entry name" value="Glyco_trans_1"/>
</dbReference>
<dbReference type="AlphaFoldDB" id="A0AAE3JSK6"/>
<dbReference type="Pfam" id="PF00534">
    <property type="entry name" value="Glycos_transf_1"/>
    <property type="match status" value="1"/>
</dbReference>
<feature type="domain" description="Glycosyltransferase subfamily 4-like N-terminal" evidence="3">
    <location>
        <begin position="70"/>
        <end position="149"/>
    </location>
</feature>